<proteinExistence type="predicted"/>
<organism evidence="2 3">
    <name type="scientific">Corynespora cassiicola Philippines</name>
    <dbReference type="NCBI Taxonomy" id="1448308"/>
    <lineage>
        <taxon>Eukaryota</taxon>
        <taxon>Fungi</taxon>
        <taxon>Dikarya</taxon>
        <taxon>Ascomycota</taxon>
        <taxon>Pezizomycotina</taxon>
        <taxon>Dothideomycetes</taxon>
        <taxon>Pleosporomycetidae</taxon>
        <taxon>Pleosporales</taxon>
        <taxon>Corynesporascaceae</taxon>
        <taxon>Corynespora</taxon>
    </lineage>
</organism>
<dbReference type="AlphaFoldDB" id="A0A2T2NB69"/>
<reference evidence="2 3" key="1">
    <citation type="journal article" date="2018" name="Front. Microbiol.">
        <title>Genome-Wide Analysis of Corynespora cassiicola Leaf Fall Disease Putative Effectors.</title>
        <authorList>
            <person name="Lopez D."/>
            <person name="Ribeiro S."/>
            <person name="Label P."/>
            <person name="Fumanal B."/>
            <person name="Venisse J.S."/>
            <person name="Kohler A."/>
            <person name="de Oliveira R.R."/>
            <person name="Labutti K."/>
            <person name="Lipzen A."/>
            <person name="Lail K."/>
            <person name="Bauer D."/>
            <person name="Ohm R.A."/>
            <person name="Barry K.W."/>
            <person name="Spatafora J."/>
            <person name="Grigoriev I.V."/>
            <person name="Martin F.M."/>
            <person name="Pujade-Renaud V."/>
        </authorList>
    </citation>
    <scope>NUCLEOTIDE SEQUENCE [LARGE SCALE GENOMIC DNA]</scope>
    <source>
        <strain evidence="2 3">Philippines</strain>
    </source>
</reference>
<keyword evidence="3" id="KW-1185">Reference proteome</keyword>
<dbReference type="EMBL" id="KZ678141">
    <property type="protein sequence ID" value="PSN62496.1"/>
    <property type="molecule type" value="Genomic_DNA"/>
</dbReference>
<feature type="compositionally biased region" description="Basic and acidic residues" evidence="1">
    <location>
        <begin position="26"/>
        <end position="50"/>
    </location>
</feature>
<accession>A0A2T2NB69</accession>
<gene>
    <name evidence="2" type="ORF">BS50DRAFT_638131</name>
</gene>
<protein>
    <submittedName>
        <fullName evidence="2">Uncharacterized protein</fullName>
    </submittedName>
</protein>
<sequence length="107" mass="12123">MASSDMETQPAPVETPETLELPGEYPEEKSGVRIKHDPTKANHKFSKGETVHMSTKNSRGGMSKGVFTVYKSQINKKGAFVEYQLLDRQNALYKDGKWVRENDLDFD</sequence>
<dbReference type="Proteomes" id="UP000240883">
    <property type="component" value="Unassembled WGS sequence"/>
</dbReference>
<name>A0A2T2NB69_CORCC</name>
<feature type="region of interest" description="Disordered" evidence="1">
    <location>
        <begin position="1"/>
        <end position="59"/>
    </location>
</feature>
<dbReference type="OrthoDB" id="3913514at2759"/>
<evidence type="ECO:0000313" key="2">
    <source>
        <dbReference type="EMBL" id="PSN62496.1"/>
    </source>
</evidence>
<evidence type="ECO:0000313" key="3">
    <source>
        <dbReference type="Proteomes" id="UP000240883"/>
    </source>
</evidence>
<evidence type="ECO:0000256" key="1">
    <source>
        <dbReference type="SAM" id="MobiDB-lite"/>
    </source>
</evidence>